<name>A0ABT7IAE4_9GAMM</name>
<evidence type="ECO:0000313" key="2">
    <source>
        <dbReference type="EMBL" id="MDL0431110.1"/>
    </source>
</evidence>
<dbReference type="Proteomes" id="UP001227964">
    <property type="component" value="Unassembled WGS sequence"/>
</dbReference>
<protein>
    <submittedName>
        <fullName evidence="2">DUF3530 family protein</fullName>
    </submittedName>
</protein>
<proteinExistence type="predicted"/>
<dbReference type="EMBL" id="JASSVS010000003">
    <property type="protein sequence ID" value="MDL0431110.1"/>
    <property type="molecule type" value="Genomic_DNA"/>
</dbReference>
<organism evidence="2 3">
    <name type="scientific">Marinobacter azerbaijanicus</name>
    <dbReference type="NCBI Taxonomy" id="3050455"/>
    <lineage>
        <taxon>Bacteria</taxon>
        <taxon>Pseudomonadati</taxon>
        <taxon>Pseudomonadota</taxon>
        <taxon>Gammaproteobacteria</taxon>
        <taxon>Pseudomonadales</taxon>
        <taxon>Marinobacteraceae</taxon>
        <taxon>Marinobacter</taxon>
    </lineage>
</organism>
<accession>A0ABT7IAE4</accession>
<dbReference type="RefSeq" id="WP_285390171.1">
    <property type="nucleotide sequence ID" value="NZ_JASSVS010000003.1"/>
</dbReference>
<gene>
    <name evidence="2" type="ORF">QPM17_08230</name>
</gene>
<dbReference type="InterPro" id="IPR022529">
    <property type="entry name" value="DUF3530"/>
</dbReference>
<reference evidence="2 3" key="1">
    <citation type="submission" date="2023-06" db="EMBL/GenBank/DDBJ databases">
        <title>Marinobacter azerbaijanicus a moderately halophilic, isolated from Urmia Lake in Azerbaijan region of Iran.</title>
        <authorList>
            <person name="Sanchez-Porro C."/>
            <person name="Aghdam E.M."/>
            <person name="Saheb S.M."/>
            <person name="Tarhriz V."/>
            <person name="Kazemi E."/>
            <person name="Ammozegar M.A."/>
            <person name="Ventosa A."/>
            <person name="Hejazi M.S."/>
        </authorList>
    </citation>
    <scope>NUCLEOTIDE SEQUENCE [LARGE SCALE GENOMIC DNA]</scope>
    <source>
        <strain evidence="2 3">TBZ242</strain>
    </source>
</reference>
<evidence type="ECO:0000313" key="3">
    <source>
        <dbReference type="Proteomes" id="UP001227964"/>
    </source>
</evidence>
<sequence length="329" mass="35030">MSNWFEVPRTRLLAILACIIVVGAPAVLAQEDGGSQGEQTQAPAPERKRATIATGLDSKAIAARWPDAAVWLEPPEEDRVLALFQPEIHTPARGALLILADEGQSVASGLAGALRQPMARAGWAVMTVGLESPPYAVQRARRQQAAASPGMSRGDTDNDGTGNNDAAESVMIDVMDSVDVDELEDRYRTRIQKTLSVAVGALSDRGYDRVAVAGIGMASGHVARMAATAGGDVSELIWIAPVFARSDSAGLTEWLSEAGQIRVLELHSSRVAETAGSAGFRSPKEREAAFRRADITAYNRQPVAMAERPEPRDAPALANRLSAWLMSDP</sequence>
<dbReference type="Pfam" id="PF12048">
    <property type="entry name" value="DUF3530"/>
    <property type="match status" value="1"/>
</dbReference>
<keyword evidence="3" id="KW-1185">Reference proteome</keyword>
<comment type="caution">
    <text evidence="2">The sequence shown here is derived from an EMBL/GenBank/DDBJ whole genome shotgun (WGS) entry which is preliminary data.</text>
</comment>
<feature type="region of interest" description="Disordered" evidence="1">
    <location>
        <begin position="139"/>
        <end position="164"/>
    </location>
</feature>
<evidence type="ECO:0000256" key="1">
    <source>
        <dbReference type="SAM" id="MobiDB-lite"/>
    </source>
</evidence>